<sequence length="50" mass="5743">MSSCQLKATSKLCFQKTITQHEIENREKHFCSVLVGRLPVTHHDETLFGL</sequence>
<name>A0A6G1PDJ4_CHAAH</name>
<reference evidence="2" key="2">
    <citation type="submission" date="2019-02" db="EMBL/GenBank/DDBJ databases">
        <title>Opniocepnalus argus Var Kimnra genome.</title>
        <authorList>
            <person name="Zhou C."/>
            <person name="Xiao S."/>
        </authorList>
    </citation>
    <scope>NUCLEOTIDE SEQUENCE [LARGE SCALE GENOMIC DNA]</scope>
</reference>
<dbReference type="EMBL" id="CM015715">
    <property type="protein sequence ID" value="KAF3688279.1"/>
    <property type="molecule type" value="Genomic_DNA"/>
</dbReference>
<dbReference type="Proteomes" id="UP000503349">
    <property type="component" value="Chromosome 4"/>
</dbReference>
<reference evidence="1 2" key="1">
    <citation type="submission" date="2019-02" db="EMBL/GenBank/DDBJ databases">
        <title>Opniocepnalus argus genome.</title>
        <authorList>
            <person name="Zhou C."/>
            <person name="Xiao S."/>
        </authorList>
    </citation>
    <scope>NUCLEOTIDE SEQUENCE [LARGE SCALE GENOMIC DNA]</scope>
    <source>
        <strain evidence="1">OARG1902GOOAL</strain>
        <tissue evidence="1">Muscle</tissue>
    </source>
</reference>
<keyword evidence="2" id="KW-1185">Reference proteome</keyword>
<proteinExistence type="predicted"/>
<protein>
    <submittedName>
        <fullName evidence="1">Uncharacterized protein</fullName>
    </submittedName>
</protein>
<accession>A0A6G1PDJ4</accession>
<evidence type="ECO:0000313" key="1">
    <source>
        <dbReference type="EMBL" id="KAF3688279.1"/>
    </source>
</evidence>
<dbReference type="AlphaFoldDB" id="A0A6G1PDJ4"/>
<evidence type="ECO:0000313" key="2">
    <source>
        <dbReference type="Proteomes" id="UP000503349"/>
    </source>
</evidence>
<organism evidence="1 2">
    <name type="scientific">Channa argus</name>
    <name type="common">Northern snakehead</name>
    <name type="synonym">Ophicephalus argus</name>
    <dbReference type="NCBI Taxonomy" id="215402"/>
    <lineage>
        <taxon>Eukaryota</taxon>
        <taxon>Metazoa</taxon>
        <taxon>Chordata</taxon>
        <taxon>Craniata</taxon>
        <taxon>Vertebrata</taxon>
        <taxon>Euteleostomi</taxon>
        <taxon>Actinopterygii</taxon>
        <taxon>Neopterygii</taxon>
        <taxon>Teleostei</taxon>
        <taxon>Neoteleostei</taxon>
        <taxon>Acanthomorphata</taxon>
        <taxon>Anabantaria</taxon>
        <taxon>Anabantiformes</taxon>
        <taxon>Channoidei</taxon>
        <taxon>Channidae</taxon>
        <taxon>Channa</taxon>
    </lineage>
</organism>
<gene>
    <name evidence="1" type="ORF">EXN66_Car003951</name>
</gene>